<reference evidence="2" key="1">
    <citation type="submission" date="2023-10" db="EMBL/GenBank/DDBJ databases">
        <authorList>
            <person name="Chen Y."/>
            <person name="Shah S."/>
            <person name="Dougan E. K."/>
            <person name="Thang M."/>
            <person name="Chan C."/>
        </authorList>
    </citation>
    <scope>NUCLEOTIDE SEQUENCE [LARGE SCALE GENOMIC DNA]</scope>
</reference>
<feature type="compositionally biased region" description="Basic residues" evidence="1">
    <location>
        <begin position="1"/>
        <end position="11"/>
    </location>
</feature>
<organism evidence="2 3">
    <name type="scientific">Prorocentrum cordatum</name>
    <dbReference type="NCBI Taxonomy" id="2364126"/>
    <lineage>
        <taxon>Eukaryota</taxon>
        <taxon>Sar</taxon>
        <taxon>Alveolata</taxon>
        <taxon>Dinophyceae</taxon>
        <taxon>Prorocentrales</taxon>
        <taxon>Prorocentraceae</taxon>
        <taxon>Prorocentrum</taxon>
    </lineage>
</organism>
<feature type="region of interest" description="Disordered" evidence="1">
    <location>
        <begin position="1"/>
        <end position="112"/>
    </location>
</feature>
<evidence type="ECO:0000313" key="3">
    <source>
        <dbReference type="Proteomes" id="UP001189429"/>
    </source>
</evidence>
<protein>
    <submittedName>
        <fullName evidence="2">Uncharacterized protein</fullName>
    </submittedName>
</protein>
<accession>A0ABN9PAU0</accession>
<keyword evidence="3" id="KW-1185">Reference proteome</keyword>
<feature type="compositionally biased region" description="Basic and acidic residues" evidence="1">
    <location>
        <begin position="102"/>
        <end position="112"/>
    </location>
</feature>
<gene>
    <name evidence="2" type="ORF">PCOR1329_LOCUS1335</name>
</gene>
<dbReference type="Proteomes" id="UP001189429">
    <property type="component" value="Unassembled WGS sequence"/>
</dbReference>
<evidence type="ECO:0000313" key="2">
    <source>
        <dbReference type="EMBL" id="CAK0789929.1"/>
    </source>
</evidence>
<proteinExistence type="predicted"/>
<feature type="compositionally biased region" description="Polar residues" evidence="1">
    <location>
        <begin position="83"/>
        <end position="95"/>
    </location>
</feature>
<evidence type="ECO:0000256" key="1">
    <source>
        <dbReference type="SAM" id="MobiDB-lite"/>
    </source>
</evidence>
<feature type="non-terminal residue" evidence="2">
    <location>
        <position position="112"/>
    </location>
</feature>
<dbReference type="EMBL" id="CAUYUJ010000324">
    <property type="protein sequence ID" value="CAK0789929.1"/>
    <property type="molecule type" value="Genomic_DNA"/>
</dbReference>
<feature type="non-terminal residue" evidence="2">
    <location>
        <position position="1"/>
    </location>
</feature>
<feature type="compositionally biased region" description="Polar residues" evidence="1">
    <location>
        <begin position="65"/>
        <end position="75"/>
    </location>
</feature>
<comment type="caution">
    <text evidence="2">The sequence shown here is derived from an EMBL/GenBank/DDBJ whole genome shotgun (WGS) entry which is preliminary data.</text>
</comment>
<name>A0ABN9PAU0_9DINO</name>
<feature type="compositionally biased region" description="Basic and acidic residues" evidence="1">
    <location>
        <begin position="12"/>
        <end position="22"/>
    </location>
</feature>
<feature type="compositionally biased region" description="Low complexity" evidence="1">
    <location>
        <begin position="30"/>
        <end position="39"/>
    </location>
</feature>
<sequence>RSPRPARHGRPREHGGTDEGHARRQSGSHRAAPAVRAAAQHLKAARSDPRAGHGIPAAQARALGPSQQDRQSRFQIQHRRGNCVSSLSRGASSHRQALEGGEDQRVQHDDGN</sequence>